<reference evidence="1" key="1">
    <citation type="submission" date="2021-08" db="EMBL/GenBank/DDBJ databases">
        <title>Comparative analyses of Brucepasteria parasyntrophica and Teretinema zuelzerae.</title>
        <authorList>
            <person name="Song Y."/>
            <person name="Brune A."/>
        </authorList>
    </citation>
    <scope>NUCLEOTIDE SEQUENCE</scope>
    <source>
        <strain evidence="1">DSM 1903</strain>
    </source>
</reference>
<evidence type="ECO:0000313" key="2">
    <source>
        <dbReference type="Proteomes" id="UP001198163"/>
    </source>
</evidence>
<organism evidence="1 2">
    <name type="scientific">Teretinema zuelzerae</name>
    <dbReference type="NCBI Taxonomy" id="156"/>
    <lineage>
        <taxon>Bacteria</taxon>
        <taxon>Pseudomonadati</taxon>
        <taxon>Spirochaetota</taxon>
        <taxon>Spirochaetia</taxon>
        <taxon>Spirochaetales</taxon>
        <taxon>Treponemataceae</taxon>
        <taxon>Teretinema</taxon>
    </lineage>
</organism>
<proteinExistence type="predicted"/>
<sequence length="253" mass="30228">MKFKLKTNNNEKLNEAYQLAVKYVDEINKKDVIGIAFLGAIVRGYYDNDSDIDITIFRKKYRQKITSDTFDYHGYQLHIFDVDYKNELAIKWEMGKRWAYSTSQVYWEKSNLITSLIENNTSISESEKKWLLMSGITLSEWYINRLTDLWIRRGDIENAHYQFSEGLTHFFNALFALNNELVPDYKWRIFCSKQLETLPPNYSEDISNIQIVHSITVEEIERRKKVFFNMWNSILPKIEDKLGMKYEEFKDKV</sequence>
<dbReference type="AlphaFoldDB" id="A0AAE3EKD4"/>
<evidence type="ECO:0008006" key="3">
    <source>
        <dbReference type="Google" id="ProtNLM"/>
    </source>
</evidence>
<keyword evidence="2" id="KW-1185">Reference proteome</keyword>
<dbReference type="EMBL" id="JAINWA010000003">
    <property type="protein sequence ID" value="MCD1655935.1"/>
    <property type="molecule type" value="Genomic_DNA"/>
</dbReference>
<comment type="caution">
    <text evidence="1">The sequence shown here is derived from an EMBL/GenBank/DDBJ whole genome shotgun (WGS) entry which is preliminary data.</text>
</comment>
<dbReference type="Proteomes" id="UP001198163">
    <property type="component" value="Unassembled WGS sequence"/>
</dbReference>
<evidence type="ECO:0000313" key="1">
    <source>
        <dbReference type="EMBL" id="MCD1655935.1"/>
    </source>
</evidence>
<gene>
    <name evidence="1" type="ORF">K7J14_14645</name>
</gene>
<accession>A0AAE3EKD4</accession>
<dbReference type="SUPFAM" id="SSF81301">
    <property type="entry name" value="Nucleotidyltransferase"/>
    <property type="match status" value="1"/>
</dbReference>
<dbReference type="Gene3D" id="3.30.460.10">
    <property type="entry name" value="Beta Polymerase, domain 2"/>
    <property type="match status" value="1"/>
</dbReference>
<dbReference type="RefSeq" id="WP_230758046.1">
    <property type="nucleotide sequence ID" value="NZ_JAINWA010000003.1"/>
</dbReference>
<dbReference type="InterPro" id="IPR043519">
    <property type="entry name" value="NT_sf"/>
</dbReference>
<name>A0AAE3EKD4_9SPIR</name>
<protein>
    <recommendedName>
        <fullName evidence="3">Polymerase nucleotidyl transferase domain-containing protein</fullName>
    </recommendedName>
</protein>